<name>A0AAW3N660_9BURK</name>
<dbReference type="InterPro" id="IPR039448">
    <property type="entry name" value="Beta_helix"/>
</dbReference>
<keyword evidence="1" id="KW-0732">Signal</keyword>
<dbReference type="InterPro" id="IPR011050">
    <property type="entry name" value="Pectin_lyase_fold/virulence"/>
</dbReference>
<evidence type="ECO:0000313" key="3">
    <source>
        <dbReference type="EMBL" id="KVT53450.1"/>
    </source>
</evidence>
<evidence type="ECO:0000259" key="2">
    <source>
        <dbReference type="Pfam" id="PF13229"/>
    </source>
</evidence>
<comment type="caution">
    <text evidence="3">The sequence shown here is derived from an EMBL/GenBank/DDBJ whole genome shotgun (WGS) entry which is preliminary data.</text>
</comment>
<dbReference type="SUPFAM" id="SSF51126">
    <property type="entry name" value="Pectin lyase-like"/>
    <property type="match status" value="1"/>
</dbReference>
<dbReference type="Pfam" id="PF13229">
    <property type="entry name" value="Beta_helix"/>
    <property type="match status" value="1"/>
</dbReference>
<dbReference type="Gene3D" id="2.160.20.10">
    <property type="entry name" value="Single-stranded right-handed beta-helix, Pectin lyase-like"/>
    <property type="match status" value="1"/>
</dbReference>
<dbReference type="Proteomes" id="UP000056732">
    <property type="component" value="Unassembled WGS sequence"/>
</dbReference>
<dbReference type="InterPro" id="IPR006626">
    <property type="entry name" value="PbH1"/>
</dbReference>
<dbReference type="EMBL" id="LPDO01000075">
    <property type="protein sequence ID" value="KVT53450.1"/>
    <property type="molecule type" value="Genomic_DNA"/>
</dbReference>
<feature type="chain" id="PRO_5043733286" description="Right handed beta helix domain-containing protein" evidence="1">
    <location>
        <begin position="25"/>
        <end position="437"/>
    </location>
</feature>
<accession>A0AAW3N660</accession>
<evidence type="ECO:0000256" key="1">
    <source>
        <dbReference type="SAM" id="SignalP"/>
    </source>
</evidence>
<feature type="domain" description="Right handed beta helix" evidence="2">
    <location>
        <begin position="170"/>
        <end position="360"/>
    </location>
</feature>
<gene>
    <name evidence="3" type="ORF">WK53_07380</name>
</gene>
<protein>
    <recommendedName>
        <fullName evidence="2">Right handed beta helix domain-containing protein</fullName>
    </recommendedName>
</protein>
<dbReference type="AlphaFoldDB" id="A0AAW3N660"/>
<sequence length="437" mass="44485">MIPTRKSRCALAACAVALGFRVAAVSQPRPDAAATAATAAGMQGEHATVAPDAIVHPSADGADQADALQRALDALQRGQRLVFAPGRYVVGRSLAVKQANVAISGYGATLIATDPDDQTIEMRGDGTTLAGLTLAGIGATRLTTPASTKVDVTGRGVQVLDVVIDGGASAGIFVFGGQDVAIVGNEVRATLADGIHVTHGARNVLVQGNVVRDTGDDMIAVVSYRNDGAPSGNVLIAGNSLEGNDWGRGVTVVGGADVTIADNIVRGVRTGAGILVAQEDSYRTYDATNVRVARNVVADIQQRASRQAGRGQTGQAAIDLNAGSGAVTRVDVTDNRIVDARFAGVRTLGNVCGVRVSGNRLDGIAGAPIARESRGCAAGQAIAGAANTLNGVALPLPARVASQAAAFAVSGADETRMPRVRQWLRQARGRGALAVER</sequence>
<proteinExistence type="predicted"/>
<organism evidence="3 4">
    <name type="scientific">Burkholderia ubonensis</name>
    <dbReference type="NCBI Taxonomy" id="101571"/>
    <lineage>
        <taxon>Bacteria</taxon>
        <taxon>Pseudomonadati</taxon>
        <taxon>Pseudomonadota</taxon>
        <taxon>Betaproteobacteria</taxon>
        <taxon>Burkholderiales</taxon>
        <taxon>Burkholderiaceae</taxon>
        <taxon>Burkholderia</taxon>
        <taxon>Burkholderia cepacia complex</taxon>
    </lineage>
</organism>
<feature type="signal peptide" evidence="1">
    <location>
        <begin position="1"/>
        <end position="24"/>
    </location>
</feature>
<evidence type="ECO:0000313" key="4">
    <source>
        <dbReference type="Proteomes" id="UP000056732"/>
    </source>
</evidence>
<reference evidence="3 4" key="1">
    <citation type="submission" date="2015-11" db="EMBL/GenBank/DDBJ databases">
        <title>Expanding the genomic diversity of Burkholderia species for the development of highly accurate diagnostics.</title>
        <authorList>
            <person name="Sahl J."/>
            <person name="Keim P."/>
            <person name="Wagner D."/>
        </authorList>
    </citation>
    <scope>NUCLEOTIDE SEQUENCE [LARGE SCALE GENOMIC DNA]</scope>
    <source>
        <strain evidence="3 4">MSMB1137WGS</strain>
    </source>
</reference>
<dbReference type="SMART" id="SM00710">
    <property type="entry name" value="PbH1"/>
    <property type="match status" value="8"/>
</dbReference>
<dbReference type="InterPro" id="IPR012334">
    <property type="entry name" value="Pectin_lyas_fold"/>
</dbReference>